<evidence type="ECO:0000256" key="4">
    <source>
        <dbReference type="ARBA" id="ARBA00022827"/>
    </source>
</evidence>
<keyword evidence="3 6" id="KW-0285">Flavoprotein</keyword>
<comment type="caution">
    <text evidence="10">The sequence shown here is derived from an EMBL/GenBank/DDBJ whole genome shotgun (WGS) entry which is preliminary data.</text>
</comment>
<evidence type="ECO:0000256" key="6">
    <source>
        <dbReference type="RuleBase" id="RU362125"/>
    </source>
</evidence>
<comment type="cofactor">
    <cofactor evidence="1 6">
        <name>FAD</name>
        <dbReference type="ChEBI" id="CHEBI:57692"/>
    </cofactor>
</comment>
<dbReference type="SUPFAM" id="SSF47203">
    <property type="entry name" value="Acyl-CoA dehydrogenase C-terminal domain-like"/>
    <property type="match status" value="1"/>
</dbReference>
<evidence type="ECO:0000256" key="3">
    <source>
        <dbReference type="ARBA" id="ARBA00022630"/>
    </source>
</evidence>
<accession>A0ABV8RN19</accession>
<evidence type="ECO:0000256" key="2">
    <source>
        <dbReference type="ARBA" id="ARBA00009347"/>
    </source>
</evidence>
<dbReference type="PANTHER" id="PTHR43292">
    <property type="entry name" value="ACYL-COA DEHYDROGENASE"/>
    <property type="match status" value="1"/>
</dbReference>
<comment type="similarity">
    <text evidence="2 6">Belongs to the acyl-CoA dehydrogenase family.</text>
</comment>
<dbReference type="InterPro" id="IPR009075">
    <property type="entry name" value="AcylCo_DH/oxidase_C"/>
</dbReference>
<reference evidence="11" key="1">
    <citation type="journal article" date="2019" name="Int. J. Syst. Evol. Microbiol.">
        <title>The Global Catalogue of Microorganisms (GCM) 10K type strain sequencing project: providing services to taxonomists for standard genome sequencing and annotation.</title>
        <authorList>
            <consortium name="The Broad Institute Genomics Platform"/>
            <consortium name="The Broad Institute Genome Sequencing Center for Infectious Disease"/>
            <person name="Wu L."/>
            <person name="Ma J."/>
        </authorList>
    </citation>
    <scope>NUCLEOTIDE SEQUENCE [LARGE SCALE GENOMIC DNA]</scope>
    <source>
        <strain evidence="11">CGMCC 1.12989</strain>
    </source>
</reference>
<dbReference type="SUPFAM" id="SSF56645">
    <property type="entry name" value="Acyl-CoA dehydrogenase NM domain-like"/>
    <property type="match status" value="1"/>
</dbReference>
<dbReference type="InterPro" id="IPR006091">
    <property type="entry name" value="Acyl-CoA_Oxase/DH_mid-dom"/>
</dbReference>
<dbReference type="Gene3D" id="1.10.540.10">
    <property type="entry name" value="Acyl-CoA dehydrogenase/oxidase, N-terminal domain"/>
    <property type="match status" value="1"/>
</dbReference>
<evidence type="ECO:0000313" key="10">
    <source>
        <dbReference type="EMBL" id="MFC4294687.1"/>
    </source>
</evidence>
<dbReference type="EMBL" id="JBHSDR010000004">
    <property type="protein sequence ID" value="MFC4294687.1"/>
    <property type="molecule type" value="Genomic_DNA"/>
</dbReference>
<dbReference type="Proteomes" id="UP001595828">
    <property type="component" value="Unassembled WGS sequence"/>
</dbReference>
<keyword evidence="4 6" id="KW-0274">FAD</keyword>
<dbReference type="InterPro" id="IPR052161">
    <property type="entry name" value="Mycobact_Acyl-CoA_DH"/>
</dbReference>
<dbReference type="InterPro" id="IPR013786">
    <property type="entry name" value="AcylCoA_DH/ox_N"/>
</dbReference>
<dbReference type="PANTHER" id="PTHR43292:SF3">
    <property type="entry name" value="ACYL-COA DEHYDROGENASE FADE29"/>
    <property type="match status" value="1"/>
</dbReference>
<keyword evidence="11" id="KW-1185">Reference proteome</keyword>
<protein>
    <submittedName>
        <fullName evidence="10">Acyl-CoA dehydrogenase family protein</fullName>
    </submittedName>
</protein>
<dbReference type="RefSeq" id="WP_379538182.1">
    <property type="nucleotide sequence ID" value="NZ_JBHSDR010000004.1"/>
</dbReference>
<evidence type="ECO:0000259" key="8">
    <source>
        <dbReference type="Pfam" id="PF02770"/>
    </source>
</evidence>
<evidence type="ECO:0000259" key="7">
    <source>
        <dbReference type="Pfam" id="PF00441"/>
    </source>
</evidence>
<dbReference type="InterPro" id="IPR036250">
    <property type="entry name" value="AcylCo_DH-like_C"/>
</dbReference>
<dbReference type="Pfam" id="PF02771">
    <property type="entry name" value="Acyl-CoA_dh_N"/>
    <property type="match status" value="1"/>
</dbReference>
<dbReference type="Pfam" id="PF02770">
    <property type="entry name" value="Acyl-CoA_dh_M"/>
    <property type="match status" value="1"/>
</dbReference>
<dbReference type="InterPro" id="IPR046373">
    <property type="entry name" value="Acyl-CoA_Oxase/DH_mid-dom_sf"/>
</dbReference>
<feature type="domain" description="Acyl-CoA dehydrogenase/oxidase N-terminal" evidence="9">
    <location>
        <begin position="6"/>
        <end position="119"/>
    </location>
</feature>
<feature type="domain" description="Acyl-CoA dehydrogenase/oxidase C-terminal" evidence="7">
    <location>
        <begin position="232"/>
        <end position="381"/>
    </location>
</feature>
<keyword evidence="5 6" id="KW-0560">Oxidoreductase</keyword>
<dbReference type="Pfam" id="PF00441">
    <property type="entry name" value="Acyl-CoA_dh_1"/>
    <property type="match status" value="1"/>
</dbReference>
<evidence type="ECO:0000256" key="1">
    <source>
        <dbReference type="ARBA" id="ARBA00001974"/>
    </source>
</evidence>
<evidence type="ECO:0000313" key="11">
    <source>
        <dbReference type="Proteomes" id="UP001595828"/>
    </source>
</evidence>
<gene>
    <name evidence="10" type="ORF">ACFO0A_06395</name>
</gene>
<dbReference type="InterPro" id="IPR037069">
    <property type="entry name" value="AcylCoA_DH/ox_N_sf"/>
</dbReference>
<sequence length="385" mass="42702">MDLRFTAEEEAFRREVRAFIRDNLDPVTHRKMIEGRIPEKAEIVAWQRTLNARGWATPSWPQSHGGPGFTPVQRYIFLDELHQAPAPEPVSFNVSMIGPVLIRYGTPGQQARFLAATANLDIWWAQGFSEPGAGSDLAALRTSARRDGDHFVVSGHKIWQGMAHHADWMFTLVRTDPQAPKKQMGISFLLIDLRLPGITIRPIITLDERHEVNEVFLDEVRVPADCLVGAENAGWDVAKFLLSNERTGIARIGMTKHLIRRIKRLAGDNRSVLTKAAAIEAELKILEITQLRILDGQRRSDAADPRSSILKLKGVELRQAASELLLAVAGPAALEVRHDDAPFGDEDTEWIGTILPNYGILRAASIYGGSSEVQKGILAKTQLGL</sequence>
<evidence type="ECO:0000259" key="9">
    <source>
        <dbReference type="Pfam" id="PF02771"/>
    </source>
</evidence>
<name>A0ABV8RN19_9SPHN</name>
<proteinExistence type="inferred from homology"/>
<organism evidence="10 11">
    <name type="scientific">Novosphingobium tardum</name>
    <dbReference type="NCBI Taxonomy" id="1538021"/>
    <lineage>
        <taxon>Bacteria</taxon>
        <taxon>Pseudomonadati</taxon>
        <taxon>Pseudomonadota</taxon>
        <taxon>Alphaproteobacteria</taxon>
        <taxon>Sphingomonadales</taxon>
        <taxon>Sphingomonadaceae</taxon>
        <taxon>Novosphingobium</taxon>
    </lineage>
</organism>
<evidence type="ECO:0000256" key="5">
    <source>
        <dbReference type="ARBA" id="ARBA00023002"/>
    </source>
</evidence>
<dbReference type="Gene3D" id="1.20.140.10">
    <property type="entry name" value="Butyryl-CoA Dehydrogenase, subunit A, domain 3"/>
    <property type="match status" value="1"/>
</dbReference>
<feature type="domain" description="Acyl-CoA oxidase/dehydrogenase middle" evidence="8">
    <location>
        <begin position="125"/>
        <end position="204"/>
    </location>
</feature>
<dbReference type="Gene3D" id="2.40.110.10">
    <property type="entry name" value="Butyryl-CoA Dehydrogenase, subunit A, domain 2"/>
    <property type="match status" value="1"/>
</dbReference>
<dbReference type="InterPro" id="IPR009100">
    <property type="entry name" value="AcylCoA_DH/oxidase_NM_dom_sf"/>
</dbReference>